<name>A0A426YX50_ENSVE</name>
<gene>
    <name evidence="1" type="ORF">B296_00018356</name>
</gene>
<reference evidence="1 2" key="1">
    <citation type="journal article" date="2014" name="Agronomy (Basel)">
        <title>A Draft Genome Sequence for Ensete ventricosum, the Drought-Tolerant Tree Against Hunger.</title>
        <authorList>
            <person name="Harrison J."/>
            <person name="Moore K.A."/>
            <person name="Paszkiewicz K."/>
            <person name="Jones T."/>
            <person name="Grant M."/>
            <person name="Ambacheew D."/>
            <person name="Muzemil S."/>
            <person name="Studholme D.J."/>
        </authorList>
    </citation>
    <scope>NUCLEOTIDE SEQUENCE [LARGE SCALE GENOMIC DNA]</scope>
</reference>
<dbReference type="Proteomes" id="UP000287651">
    <property type="component" value="Unassembled WGS sequence"/>
</dbReference>
<proteinExistence type="predicted"/>
<sequence>MIATSDHPLSWPPFSPLPLPHSHVAAVASGSSYALLPPLQLAATLYCRLPFSLCHYHIVALLLLPPAPPCPATSFANCDHPLPLLPNSIIIAPHDLSHRAATSVEPPSYMLIVVR</sequence>
<accession>A0A426YX50</accession>
<evidence type="ECO:0000313" key="1">
    <source>
        <dbReference type="EMBL" id="RRT56310.1"/>
    </source>
</evidence>
<organism evidence="1 2">
    <name type="scientific">Ensete ventricosum</name>
    <name type="common">Abyssinian banana</name>
    <name type="synonym">Musa ensete</name>
    <dbReference type="NCBI Taxonomy" id="4639"/>
    <lineage>
        <taxon>Eukaryota</taxon>
        <taxon>Viridiplantae</taxon>
        <taxon>Streptophyta</taxon>
        <taxon>Embryophyta</taxon>
        <taxon>Tracheophyta</taxon>
        <taxon>Spermatophyta</taxon>
        <taxon>Magnoliopsida</taxon>
        <taxon>Liliopsida</taxon>
        <taxon>Zingiberales</taxon>
        <taxon>Musaceae</taxon>
        <taxon>Ensete</taxon>
    </lineage>
</organism>
<evidence type="ECO:0000313" key="2">
    <source>
        <dbReference type="Proteomes" id="UP000287651"/>
    </source>
</evidence>
<dbReference type="AlphaFoldDB" id="A0A426YX50"/>
<comment type="caution">
    <text evidence="1">The sequence shown here is derived from an EMBL/GenBank/DDBJ whole genome shotgun (WGS) entry which is preliminary data.</text>
</comment>
<protein>
    <submittedName>
        <fullName evidence="1">Uncharacterized protein</fullName>
    </submittedName>
</protein>
<dbReference type="EMBL" id="AMZH03009688">
    <property type="protein sequence ID" value="RRT56310.1"/>
    <property type="molecule type" value="Genomic_DNA"/>
</dbReference>